<sequence length="156" mass="15817">MISKLVVLAAAVAMVASQAAQYPAGVSPHLCPNYPHCDNALLALHAQGAANAPVHAAAYAPVPNYNLPVPSYNAPQPNYNAYNPYAAAPAPAPAGVPAAAQYPAGVSPASCPNYPYCSGHIGAPGPVAAPPLPGFSSRQYPDGISPATCPNYPYCH</sequence>
<comment type="caution">
    <text evidence="3">The sequence shown here is derived from an EMBL/GenBank/DDBJ whole genome shotgun (WGS) entry which is preliminary data.</text>
</comment>
<name>A0AAE1LIE1_9NEOP</name>
<reference evidence="3" key="1">
    <citation type="submission" date="2021-07" db="EMBL/GenBank/DDBJ databases">
        <authorList>
            <person name="Catto M.A."/>
            <person name="Jacobson A."/>
            <person name="Kennedy G."/>
            <person name="Labadie P."/>
            <person name="Hunt B.G."/>
            <person name="Srinivasan R."/>
        </authorList>
    </citation>
    <scope>NUCLEOTIDE SEQUENCE</scope>
    <source>
        <strain evidence="3">PL_HMW_Pooled</strain>
        <tissue evidence="3">Head</tissue>
    </source>
</reference>
<feature type="domain" description="Cuticle protein CPCFC" evidence="2">
    <location>
        <begin position="22"/>
        <end position="38"/>
    </location>
</feature>
<dbReference type="GO" id="GO:0042302">
    <property type="term" value="F:structural constituent of cuticle"/>
    <property type="evidence" value="ECO:0007669"/>
    <property type="project" value="InterPro"/>
</dbReference>
<keyword evidence="4" id="KW-1185">Reference proteome</keyword>
<dbReference type="InterPro" id="IPR033778">
    <property type="entry name" value="CPCFC"/>
</dbReference>
<dbReference type="AlphaFoldDB" id="A0AAE1LIE1"/>
<feature type="domain" description="Cuticle protein CPCFC" evidence="2">
    <location>
        <begin position="102"/>
        <end position="118"/>
    </location>
</feature>
<accession>A0AAE1LIE1</accession>
<reference evidence="3" key="2">
    <citation type="journal article" date="2023" name="BMC Genomics">
        <title>Pest status, molecular evolution, and epigenetic factors derived from the genome assembly of Frankliniella fusca, a thysanopteran phytovirus vector.</title>
        <authorList>
            <person name="Catto M.A."/>
            <person name="Labadie P.E."/>
            <person name="Jacobson A.L."/>
            <person name="Kennedy G.G."/>
            <person name="Srinivasan R."/>
            <person name="Hunt B.G."/>
        </authorList>
    </citation>
    <scope>NUCLEOTIDE SEQUENCE</scope>
    <source>
        <strain evidence="3">PL_HMW_Pooled</strain>
    </source>
</reference>
<evidence type="ECO:0000256" key="1">
    <source>
        <dbReference type="SAM" id="SignalP"/>
    </source>
</evidence>
<organism evidence="3 4">
    <name type="scientific">Frankliniella fusca</name>
    <dbReference type="NCBI Taxonomy" id="407009"/>
    <lineage>
        <taxon>Eukaryota</taxon>
        <taxon>Metazoa</taxon>
        <taxon>Ecdysozoa</taxon>
        <taxon>Arthropoda</taxon>
        <taxon>Hexapoda</taxon>
        <taxon>Insecta</taxon>
        <taxon>Pterygota</taxon>
        <taxon>Neoptera</taxon>
        <taxon>Paraneoptera</taxon>
        <taxon>Thysanoptera</taxon>
        <taxon>Terebrantia</taxon>
        <taxon>Thripoidea</taxon>
        <taxon>Thripidae</taxon>
        <taxon>Frankliniella</taxon>
    </lineage>
</organism>
<evidence type="ECO:0000313" key="4">
    <source>
        <dbReference type="Proteomes" id="UP001219518"/>
    </source>
</evidence>
<dbReference type="EMBL" id="JAHWGI010001033">
    <property type="protein sequence ID" value="KAK3921351.1"/>
    <property type="molecule type" value="Genomic_DNA"/>
</dbReference>
<protein>
    <submittedName>
        <fullName evidence="3">Cuticle protein 1</fullName>
    </submittedName>
</protein>
<feature type="domain" description="Cuticle protein CPCFC" evidence="2">
    <location>
        <begin position="140"/>
        <end position="156"/>
    </location>
</feature>
<dbReference type="Pfam" id="PF17223">
    <property type="entry name" value="CPCFC"/>
    <property type="match status" value="3"/>
</dbReference>
<evidence type="ECO:0000313" key="3">
    <source>
        <dbReference type="EMBL" id="KAK3921351.1"/>
    </source>
</evidence>
<evidence type="ECO:0000259" key="2">
    <source>
        <dbReference type="Pfam" id="PF17223"/>
    </source>
</evidence>
<proteinExistence type="predicted"/>
<keyword evidence="1" id="KW-0732">Signal</keyword>
<feature type="signal peptide" evidence="1">
    <location>
        <begin position="1"/>
        <end position="17"/>
    </location>
</feature>
<feature type="chain" id="PRO_5042228729" evidence="1">
    <location>
        <begin position="18"/>
        <end position="156"/>
    </location>
</feature>
<gene>
    <name evidence="3" type="ORF">KUF71_010566</name>
</gene>
<dbReference type="Proteomes" id="UP001219518">
    <property type="component" value="Unassembled WGS sequence"/>
</dbReference>